<dbReference type="Proteomes" id="UP000785679">
    <property type="component" value="Unassembled WGS sequence"/>
</dbReference>
<accession>A0A8J8NP61</accession>
<evidence type="ECO:0008006" key="4">
    <source>
        <dbReference type="Google" id="ProtNLM"/>
    </source>
</evidence>
<evidence type="ECO:0000313" key="2">
    <source>
        <dbReference type="EMBL" id="TNV77844.1"/>
    </source>
</evidence>
<proteinExistence type="predicted"/>
<evidence type="ECO:0000256" key="1">
    <source>
        <dbReference type="SAM" id="Phobius"/>
    </source>
</evidence>
<feature type="transmembrane region" description="Helical" evidence="1">
    <location>
        <begin position="36"/>
        <end position="53"/>
    </location>
</feature>
<keyword evidence="3" id="KW-1185">Reference proteome</keyword>
<sequence>MAFYMLLIQADNYADMIITDEESQRTSSLKRSFGNFIQFIATVLYLLFTIQYYKRWQKAERIEKQYSLTLIYNNGIEQPANFLSQEYQQFCYFTFLKLVQNVIELAFPFVLNNSTETLVERDLRRSQNQDEKLSFKLQRYIQRFYYALRILKPLVGIAILLSFNENIWPDFSFQLPIDHRHSIITDKKDQIYADAYLAYVKLYANTGIEAAYLLLEQFDQLWDFCAEIESNSSNLNYYKTKGGAICNFLLSSFEFYFFFTYAIKEDTSNAEEDISFQDFIFISMFLGGLSNLCQAYTLSQEVEGGRSLIQEDHYFSIN</sequence>
<gene>
    <name evidence="2" type="ORF">FGO68_gene12775</name>
</gene>
<reference evidence="2" key="1">
    <citation type="submission" date="2019-06" db="EMBL/GenBank/DDBJ databases">
        <authorList>
            <person name="Zheng W."/>
        </authorList>
    </citation>
    <scope>NUCLEOTIDE SEQUENCE</scope>
    <source>
        <strain evidence="2">QDHG01</strain>
    </source>
</reference>
<comment type="caution">
    <text evidence="2">The sequence shown here is derived from an EMBL/GenBank/DDBJ whole genome shotgun (WGS) entry which is preliminary data.</text>
</comment>
<keyword evidence="1" id="KW-0472">Membrane</keyword>
<name>A0A8J8NP61_HALGN</name>
<protein>
    <recommendedName>
        <fullName evidence="4">Transmembrane protein</fullName>
    </recommendedName>
</protein>
<evidence type="ECO:0000313" key="3">
    <source>
        <dbReference type="Proteomes" id="UP000785679"/>
    </source>
</evidence>
<organism evidence="2 3">
    <name type="scientific">Halteria grandinella</name>
    <dbReference type="NCBI Taxonomy" id="5974"/>
    <lineage>
        <taxon>Eukaryota</taxon>
        <taxon>Sar</taxon>
        <taxon>Alveolata</taxon>
        <taxon>Ciliophora</taxon>
        <taxon>Intramacronucleata</taxon>
        <taxon>Spirotrichea</taxon>
        <taxon>Stichotrichia</taxon>
        <taxon>Sporadotrichida</taxon>
        <taxon>Halteriidae</taxon>
        <taxon>Halteria</taxon>
    </lineage>
</organism>
<keyword evidence="1" id="KW-0812">Transmembrane</keyword>
<dbReference type="AlphaFoldDB" id="A0A8J8NP61"/>
<keyword evidence="1" id="KW-1133">Transmembrane helix</keyword>
<dbReference type="EMBL" id="RRYP01011268">
    <property type="protein sequence ID" value="TNV77844.1"/>
    <property type="molecule type" value="Genomic_DNA"/>
</dbReference>